<dbReference type="InterPro" id="IPR013525">
    <property type="entry name" value="ABC2_TM"/>
</dbReference>
<sequence length="1055" mass="116277">MAAGFGTQANALLRKSAVYQKRNVGTNICLLSSPIFFCIILLAIKILVDKLFLMQDNFKCGCACAKCCVVGTNNCSANPYCMGNLRYECRQYDEKNCGLEYSKTDQAQWCAVESPSVWAPMLTVPSSSFRAEPNRPALTTLITAPKSPPSFTSPQLSSYIYPTPPSIDNTTLLSILSQIVTAGGAINTYLLSKYGITFGTTAEASNTLFVDTAFLDGNLYLLVPYSKTFNCSTLRSIFPPYDPKTGLLGRNATVQSDSLDTIKPNLLGAPVMDLLVGLVNITSNTNLTLDQAWAQVPDSGILSAFLSTNASCLNVLFSDEVDVKSMDKTAYCGFKQARCNGTSVINEYPLSYEYYNTTSDSLSFSLYYNGTDKNAPGDRPLNLRLNIGLSGAVVAWLNNTLMNNTSLVNAVRLLGMMAMPKRASKLKLDLSALLGPLFYTWVVQMLMPTFLQLLVYEKEKRLRMMMKMHGLGDGAYWLVTYLWYLLLYIIYIIIFIVFGAAVGLEIFRRTNMGVQIIFYFLFGNNMIALAFMLSSFFSSSRTSTVVAFLYVFATGLIGELLLRIFMEDNESWVFFIEWIPAFALYRGLWEMAQYAFLGVYQGSVGLNFSRLSDEGCGMRATWGIFVVEWAIFMILGWYFEQVISNGTGIHRHPLFFLQSCMRRRKAPPQGSLGTPRASIELGNGRHSGEASKSAGGGSGNGSFRLTPEEHEDVRAERLRVEALHEGELTSMPIVVRDLRKVYPPLDGGKPKVAVRTLTMAIERGECFGLLGPNGAGKSTSINMLTGFLEPTGGTASIEGLDITRQMPKIYSLMGVCPQHDLLWEQLTGEEHLLFYGRLKGLKGAELRNAVAVALKSVNLFNGRVGQKQSKKYSGGMKRRLSVAISFIGNPQVVYLDEPSTGLDPASRRNLWDVVRSNKEGRAIILTTHSMEEAEILCDRLGIFVDGQLVCIGNPREITSRYAGYLVFTITVGPGHEDAAKAFVAHMSPRSRLTYALGGTFKYELPTTDVSLGGVFDAVAAAKTQMQVLDWGVANATLEEVFIKFARQIGAETKDQ</sequence>
<evidence type="ECO:0000256" key="8">
    <source>
        <dbReference type="SAM" id="MobiDB-lite"/>
    </source>
</evidence>
<keyword evidence="7 9" id="KW-0472">Membrane</keyword>
<accession>A0ABQ5S2D4</accession>
<feature type="domain" description="ABC transporter" evidence="10">
    <location>
        <begin position="733"/>
        <end position="970"/>
    </location>
</feature>
<dbReference type="Proteomes" id="UP001165090">
    <property type="component" value="Unassembled WGS sequence"/>
</dbReference>
<feature type="transmembrane region" description="Helical" evidence="9">
    <location>
        <begin position="591"/>
        <end position="608"/>
    </location>
</feature>
<evidence type="ECO:0000256" key="1">
    <source>
        <dbReference type="ARBA" id="ARBA00004141"/>
    </source>
</evidence>
<reference evidence="11 12" key="1">
    <citation type="journal article" date="2023" name="IScience">
        <title>Expanded male sex-determining region conserved during the evolution of homothallism in the green alga Volvox.</title>
        <authorList>
            <person name="Yamamoto K."/>
            <person name="Matsuzaki R."/>
            <person name="Mahakham W."/>
            <person name="Heman W."/>
            <person name="Sekimoto H."/>
            <person name="Kawachi M."/>
            <person name="Minakuchi Y."/>
            <person name="Toyoda A."/>
            <person name="Nozaki H."/>
        </authorList>
    </citation>
    <scope>NUCLEOTIDE SEQUENCE [LARGE SCALE GENOMIC DNA]</scope>
    <source>
        <strain evidence="11 12">NIES-4468</strain>
    </source>
</reference>
<evidence type="ECO:0000313" key="12">
    <source>
        <dbReference type="Proteomes" id="UP001165090"/>
    </source>
</evidence>
<dbReference type="PROSITE" id="PS50893">
    <property type="entry name" value="ABC_TRANSPORTER_2"/>
    <property type="match status" value="1"/>
</dbReference>
<protein>
    <recommendedName>
        <fullName evidence="10">ABC transporter domain-containing protein</fullName>
    </recommendedName>
</protein>
<dbReference type="InterPro" id="IPR017871">
    <property type="entry name" value="ABC_transporter-like_CS"/>
</dbReference>
<feature type="transmembrane region" description="Helical" evidence="9">
    <location>
        <begin position="24"/>
        <end position="48"/>
    </location>
</feature>
<evidence type="ECO:0000256" key="4">
    <source>
        <dbReference type="ARBA" id="ARBA00022741"/>
    </source>
</evidence>
<keyword evidence="4" id="KW-0547">Nucleotide-binding</keyword>
<dbReference type="Pfam" id="PF12698">
    <property type="entry name" value="ABC2_membrane_3"/>
    <property type="match status" value="1"/>
</dbReference>
<dbReference type="PANTHER" id="PTHR19229">
    <property type="entry name" value="ATP-BINDING CASSETTE TRANSPORTER SUBFAMILY A ABCA"/>
    <property type="match status" value="1"/>
</dbReference>
<dbReference type="CDD" id="cd03263">
    <property type="entry name" value="ABC_subfamily_A"/>
    <property type="match status" value="1"/>
</dbReference>
<keyword evidence="6 9" id="KW-1133">Transmembrane helix</keyword>
<feature type="region of interest" description="Disordered" evidence="8">
    <location>
        <begin position="666"/>
        <end position="710"/>
    </location>
</feature>
<dbReference type="PANTHER" id="PTHR19229:SF154">
    <property type="entry name" value="ABC TRANSPORTER A FAMILY MEMBER 3-RELATED"/>
    <property type="match status" value="1"/>
</dbReference>
<dbReference type="PROSITE" id="PS00211">
    <property type="entry name" value="ABC_TRANSPORTER_1"/>
    <property type="match status" value="1"/>
</dbReference>
<comment type="subcellular location">
    <subcellularLocation>
        <location evidence="1">Membrane</location>
        <topology evidence="1">Multi-pass membrane protein</topology>
    </subcellularLocation>
</comment>
<dbReference type="Gene3D" id="3.40.50.300">
    <property type="entry name" value="P-loop containing nucleotide triphosphate hydrolases"/>
    <property type="match status" value="1"/>
</dbReference>
<proteinExistence type="inferred from homology"/>
<dbReference type="EMBL" id="BSDZ01000017">
    <property type="protein sequence ID" value="GLI63920.1"/>
    <property type="molecule type" value="Genomic_DNA"/>
</dbReference>
<dbReference type="SMART" id="SM00382">
    <property type="entry name" value="AAA"/>
    <property type="match status" value="1"/>
</dbReference>
<keyword evidence="5" id="KW-0067">ATP-binding</keyword>
<dbReference type="InterPro" id="IPR026082">
    <property type="entry name" value="ABCA"/>
</dbReference>
<feature type="transmembrane region" description="Helical" evidence="9">
    <location>
        <begin position="516"/>
        <end position="537"/>
    </location>
</feature>
<feature type="transmembrane region" description="Helical" evidence="9">
    <location>
        <begin position="620"/>
        <end position="639"/>
    </location>
</feature>
<evidence type="ECO:0000256" key="7">
    <source>
        <dbReference type="ARBA" id="ARBA00023136"/>
    </source>
</evidence>
<evidence type="ECO:0000256" key="2">
    <source>
        <dbReference type="ARBA" id="ARBA00008526"/>
    </source>
</evidence>
<evidence type="ECO:0000256" key="3">
    <source>
        <dbReference type="ARBA" id="ARBA00022692"/>
    </source>
</evidence>
<dbReference type="InterPro" id="IPR003439">
    <property type="entry name" value="ABC_transporter-like_ATP-bd"/>
</dbReference>
<feature type="transmembrane region" description="Helical" evidence="9">
    <location>
        <begin position="543"/>
        <end position="562"/>
    </location>
</feature>
<dbReference type="Pfam" id="PF00005">
    <property type="entry name" value="ABC_tran"/>
    <property type="match status" value="1"/>
</dbReference>
<keyword evidence="3 9" id="KW-0812">Transmembrane</keyword>
<name>A0ABQ5S2D4_9CHLO</name>
<comment type="similarity">
    <text evidence="2">Belongs to the ABC transporter superfamily. ABCA family. CPR flippase (TC 3.A.1.211) subfamily.</text>
</comment>
<dbReference type="SUPFAM" id="SSF52540">
    <property type="entry name" value="P-loop containing nucleoside triphosphate hydrolases"/>
    <property type="match status" value="1"/>
</dbReference>
<evidence type="ECO:0000313" key="11">
    <source>
        <dbReference type="EMBL" id="GLI63920.1"/>
    </source>
</evidence>
<feature type="transmembrane region" description="Helical" evidence="9">
    <location>
        <begin position="475"/>
        <end position="504"/>
    </location>
</feature>
<organism evidence="11 12">
    <name type="scientific">Volvox africanus</name>
    <dbReference type="NCBI Taxonomy" id="51714"/>
    <lineage>
        <taxon>Eukaryota</taxon>
        <taxon>Viridiplantae</taxon>
        <taxon>Chlorophyta</taxon>
        <taxon>core chlorophytes</taxon>
        <taxon>Chlorophyceae</taxon>
        <taxon>CS clade</taxon>
        <taxon>Chlamydomonadales</taxon>
        <taxon>Volvocaceae</taxon>
        <taxon>Volvox</taxon>
    </lineage>
</organism>
<evidence type="ECO:0000259" key="10">
    <source>
        <dbReference type="PROSITE" id="PS50893"/>
    </source>
</evidence>
<dbReference type="InterPro" id="IPR003593">
    <property type="entry name" value="AAA+_ATPase"/>
</dbReference>
<comment type="caution">
    <text evidence="11">The sequence shown here is derived from an EMBL/GenBank/DDBJ whole genome shotgun (WGS) entry which is preliminary data.</text>
</comment>
<evidence type="ECO:0000256" key="6">
    <source>
        <dbReference type="ARBA" id="ARBA00022989"/>
    </source>
</evidence>
<gene>
    <name evidence="11" type="ORF">VaNZ11_007067</name>
</gene>
<feature type="transmembrane region" description="Helical" evidence="9">
    <location>
        <begin position="430"/>
        <end position="455"/>
    </location>
</feature>
<evidence type="ECO:0000256" key="5">
    <source>
        <dbReference type="ARBA" id="ARBA00022840"/>
    </source>
</evidence>
<keyword evidence="12" id="KW-1185">Reference proteome</keyword>
<dbReference type="InterPro" id="IPR027417">
    <property type="entry name" value="P-loop_NTPase"/>
</dbReference>
<evidence type="ECO:0000256" key="9">
    <source>
        <dbReference type="SAM" id="Phobius"/>
    </source>
</evidence>
<dbReference type="Pfam" id="PF24526">
    <property type="entry name" value="ABCA12_C"/>
    <property type="match status" value="1"/>
</dbReference>